<dbReference type="InParanoid" id="A0A163MHK9"/>
<evidence type="ECO:0000313" key="2">
    <source>
        <dbReference type="Proteomes" id="UP000078561"/>
    </source>
</evidence>
<dbReference type="PANTHER" id="PTHR35506">
    <property type="entry name" value="OS02G0135600 PROTEIN"/>
    <property type="match status" value="1"/>
</dbReference>
<dbReference type="OrthoDB" id="2288700at2759"/>
<dbReference type="PANTHER" id="PTHR35506:SF1">
    <property type="entry name" value="OS02G0135600 PROTEIN"/>
    <property type="match status" value="1"/>
</dbReference>
<dbReference type="EMBL" id="LT554417">
    <property type="protein sequence ID" value="SAM05039.1"/>
    <property type="molecule type" value="Genomic_DNA"/>
</dbReference>
<gene>
    <name evidence="1" type="primary">ABSGL_10905.1 scaffold 12033</name>
</gene>
<name>A0A163MHK9_ABSGL</name>
<protein>
    <submittedName>
        <fullName evidence="1">Uncharacterized protein</fullName>
    </submittedName>
</protein>
<evidence type="ECO:0000313" key="1">
    <source>
        <dbReference type="EMBL" id="SAM05039.1"/>
    </source>
</evidence>
<organism evidence="1">
    <name type="scientific">Absidia glauca</name>
    <name type="common">Pin mould</name>
    <dbReference type="NCBI Taxonomy" id="4829"/>
    <lineage>
        <taxon>Eukaryota</taxon>
        <taxon>Fungi</taxon>
        <taxon>Fungi incertae sedis</taxon>
        <taxon>Mucoromycota</taxon>
        <taxon>Mucoromycotina</taxon>
        <taxon>Mucoromycetes</taxon>
        <taxon>Mucorales</taxon>
        <taxon>Cunninghamellaceae</taxon>
        <taxon>Absidia</taxon>
    </lineage>
</organism>
<sequence length="267" mass="30154">MASPKNALIIYNFNSYDKVSGVESQHLDTLARLGCSGRMHLEKIPEGSSRLNDIKQLLGLSGSTEPAEMTQTLLDRFGKMRLGLVSSSAAVIDMAKEAGLAWTELWRTEPSQPTIDQLVQIGYQNMEKGLLDCLLVDMTCDQHQALSWNWSNDILGNALNNQPSLLKCVVTRYPCEQQQQQQKQQDGWWTDLVPPQSYEFKNGHRIKVQQDVKYIGAYFHTETTRADLVDRFDLDIMDRLGCNGSILAWHYLAEIGHKMGFVPKYGA</sequence>
<keyword evidence="2" id="KW-1185">Reference proteome</keyword>
<reference evidence="1" key="1">
    <citation type="submission" date="2016-04" db="EMBL/GenBank/DDBJ databases">
        <authorList>
            <person name="Evans L.H."/>
            <person name="Alamgir A."/>
            <person name="Owens N."/>
            <person name="Weber N.D."/>
            <person name="Virtaneva K."/>
            <person name="Barbian K."/>
            <person name="Babar A."/>
            <person name="Rosenke K."/>
        </authorList>
    </citation>
    <scope>NUCLEOTIDE SEQUENCE [LARGE SCALE GENOMIC DNA]</scope>
    <source>
        <strain evidence="1">CBS 101.48</strain>
    </source>
</reference>
<accession>A0A163MHK9</accession>
<dbReference type="AlphaFoldDB" id="A0A163MHK9"/>
<dbReference type="OMA" id="WHYLAEI"/>
<dbReference type="Proteomes" id="UP000078561">
    <property type="component" value="Unassembled WGS sequence"/>
</dbReference>
<proteinExistence type="predicted"/>